<name>A0A7S8ICS9_9CHLR</name>
<feature type="domain" description="TadE-like" evidence="3">
    <location>
        <begin position="15"/>
        <end position="57"/>
    </location>
</feature>
<dbReference type="AlphaFoldDB" id="A0A7S8ICS9"/>
<organism evidence="4 5">
    <name type="scientific">Phototrophicus methaneseepsis</name>
    <dbReference type="NCBI Taxonomy" id="2710758"/>
    <lineage>
        <taxon>Bacteria</taxon>
        <taxon>Bacillati</taxon>
        <taxon>Chloroflexota</taxon>
        <taxon>Candidatus Thermofontia</taxon>
        <taxon>Phototrophicales</taxon>
        <taxon>Phototrophicaceae</taxon>
        <taxon>Phototrophicus</taxon>
    </lineage>
</organism>
<feature type="region of interest" description="Disordered" evidence="1">
    <location>
        <begin position="678"/>
        <end position="768"/>
    </location>
</feature>
<feature type="compositionally biased region" description="Pro residues" evidence="1">
    <location>
        <begin position="716"/>
        <end position="754"/>
    </location>
</feature>
<dbReference type="Proteomes" id="UP000594468">
    <property type="component" value="Chromosome"/>
</dbReference>
<keyword evidence="2" id="KW-0472">Membrane</keyword>
<dbReference type="Pfam" id="PF07811">
    <property type="entry name" value="TadE"/>
    <property type="match status" value="1"/>
</dbReference>
<evidence type="ECO:0000313" key="4">
    <source>
        <dbReference type="EMBL" id="QPC80624.1"/>
    </source>
</evidence>
<feature type="transmembrane region" description="Helical" evidence="2">
    <location>
        <begin position="21"/>
        <end position="42"/>
    </location>
</feature>
<keyword evidence="5" id="KW-1185">Reference proteome</keyword>
<accession>A0A7S8ICS9</accession>
<gene>
    <name evidence="4" type="ORF">G4Y79_12975</name>
</gene>
<reference evidence="4 5" key="1">
    <citation type="submission" date="2020-02" db="EMBL/GenBank/DDBJ databases">
        <authorList>
            <person name="Zheng R.K."/>
            <person name="Sun C.M."/>
        </authorList>
    </citation>
    <scope>NUCLEOTIDE SEQUENCE [LARGE SCALE GENOMIC DNA]</scope>
    <source>
        <strain evidence="5">rifampicinis</strain>
    </source>
</reference>
<feature type="region of interest" description="Disordered" evidence="1">
    <location>
        <begin position="322"/>
        <end position="374"/>
    </location>
</feature>
<evidence type="ECO:0000313" key="5">
    <source>
        <dbReference type="Proteomes" id="UP000594468"/>
    </source>
</evidence>
<keyword evidence="2" id="KW-1133">Transmembrane helix</keyword>
<feature type="compositionally biased region" description="Acidic residues" evidence="1">
    <location>
        <begin position="347"/>
        <end position="364"/>
    </location>
</feature>
<sequence>MREISPDESRRLRRGQTLAEFGISLPLLLILLFSIVEFGRLFQSWVTIQNAARAASRYAVTGRYNEERYDIELILPCTTDLTSANLFKDTVDVPYVTSDGTQIRTVNIYNSNVENGEDIYATWYGGAYDEADEADCFPSAQSLDRREDLLRLASIYDEAWDAAAGLLRQGVETGSGSRDDFKNWLYSYWSNPSPASFERGWFYVGICSTRERLFESRLTDIDLIDSAAKDFRFYEVSQGTHGYYYGACVLQEDPKEDVAASASILDQYGIPWADAGSGGQRVMVTIVYNHPLITPLAFTPYLQMSARRAAVNEAFRITNAERALGPTNPGGPGLINPTPATNTPQVEETETPTEETETPTEETETPPTVPEPFSCDKISVYTEEGTAYKNPSSITLNVRNDNREDTYITRSILNWNSDKLKRDFPNVYVGYNTINDDVYWHGTDRESPTDTGTEPTYYPGANRRVYGNGQISEWQALFVSGPVLLVQSLAPWDFSGSTFYFDHPDEPTDCIIPIEVPAAPVPTSTPEDFVPTATFTPNCASSTLTVEFVSFDPLGDVRFRIINNRPVPSNLLDFNIVWRPISGLSLSRVVVGGNSVNDVPPTGSGVLVWRNDSGGDTAPPTLGSSASDGQWITDYTFPANTSTYVHLDFTGLGAPPLSDFGASPSDFNGSWFEISCGSMGPGSGGPGSLPSDKIFPSEKNTPTITPTVAPTSTPVPTNPPTPVTPTTPPPATTPPTTRPPTTQPPTTPPTTPPPTEDDDDPIIIGPIE</sequence>
<evidence type="ECO:0000256" key="2">
    <source>
        <dbReference type="SAM" id="Phobius"/>
    </source>
</evidence>
<feature type="compositionally biased region" description="Low complexity" evidence="1">
    <location>
        <begin position="701"/>
        <end position="715"/>
    </location>
</feature>
<dbReference type="EMBL" id="CP062983">
    <property type="protein sequence ID" value="QPC80624.1"/>
    <property type="molecule type" value="Genomic_DNA"/>
</dbReference>
<keyword evidence="2" id="KW-0812">Transmembrane</keyword>
<dbReference type="InterPro" id="IPR012495">
    <property type="entry name" value="TadE-like_dom"/>
</dbReference>
<dbReference type="RefSeq" id="WP_195168699.1">
    <property type="nucleotide sequence ID" value="NZ_CP062983.1"/>
</dbReference>
<proteinExistence type="predicted"/>
<protein>
    <submittedName>
        <fullName evidence="4">Pilus assembly protein</fullName>
    </submittedName>
</protein>
<evidence type="ECO:0000256" key="1">
    <source>
        <dbReference type="SAM" id="MobiDB-lite"/>
    </source>
</evidence>
<evidence type="ECO:0000259" key="3">
    <source>
        <dbReference type="Pfam" id="PF07811"/>
    </source>
</evidence>
<dbReference type="KEGG" id="pmet:G4Y79_12975"/>